<dbReference type="Proteomes" id="UP000019375">
    <property type="component" value="Unassembled WGS sequence"/>
</dbReference>
<keyword evidence="3" id="KW-1185">Reference proteome</keyword>
<evidence type="ECO:0000313" key="2">
    <source>
        <dbReference type="EMBL" id="CDF87935.1"/>
    </source>
</evidence>
<feature type="region of interest" description="Disordered" evidence="1">
    <location>
        <begin position="114"/>
        <end position="144"/>
    </location>
</feature>
<accession>A0A8J2T4U9</accession>
<gene>
    <name evidence="2" type="ORF">BN860_17810g</name>
</gene>
<dbReference type="EMBL" id="HG316454">
    <property type="protein sequence ID" value="CDF87935.1"/>
    <property type="molecule type" value="Genomic_DNA"/>
</dbReference>
<sequence length="368" mass="40957">MVLLPQMKSIWLDEDEEAEKLYGLQAQQFMGPDDEGSLAIRMVNSDKPLLSNKKKIDLKPLTKAKLKVPRSPVKNPRKPKSGFFSLFKGKEGPALKSKKISTPFQFQHISHADAKAGFESDDEEEQESHEEDIIHPSCSEGCNHNETTEEALLKKRVSQARMSYSGSISTSSSRISRFSSGAGRIVSTSTMATSIQNCHSRVPSLNNLSKNCVKGRNIDESDGTLDFLKNYDFPSELGHDVLFTFTPDTKPHKISTPIIEAESCYSQELSLTKKSPTLSRTKSDPQLLSTPQLETRWFEDGTPATRKSLDEVLRCYHQPSEENSPLKLVIETGSPFNFGFEEQSLHVEGSPLQLCQSLSSTTSPLKLT</sequence>
<protein>
    <submittedName>
        <fullName evidence="2">BN860_17810g1_1</fullName>
    </submittedName>
</protein>
<organism evidence="2 3">
    <name type="scientific">Zygosaccharomyces bailii (strain CLIB 213 / ATCC 58445 / CBS 680 / BCRC 21525 / NBRC 1098 / NCYC 1416 / NRRL Y-2227)</name>
    <dbReference type="NCBI Taxonomy" id="1333698"/>
    <lineage>
        <taxon>Eukaryota</taxon>
        <taxon>Fungi</taxon>
        <taxon>Dikarya</taxon>
        <taxon>Ascomycota</taxon>
        <taxon>Saccharomycotina</taxon>
        <taxon>Saccharomycetes</taxon>
        <taxon>Saccharomycetales</taxon>
        <taxon>Saccharomycetaceae</taxon>
        <taxon>Zygosaccharomyces</taxon>
    </lineage>
</organism>
<dbReference type="OrthoDB" id="4070688at2759"/>
<feature type="compositionally biased region" description="Acidic residues" evidence="1">
    <location>
        <begin position="119"/>
        <end position="130"/>
    </location>
</feature>
<reference evidence="3" key="1">
    <citation type="journal article" date="2013" name="Genome Announc.">
        <title>Genome sequence of the food spoilage yeast Zygosaccharomyces bailii CLIB 213(T).</title>
        <authorList>
            <person name="Galeote V."/>
            <person name="Bigey F."/>
            <person name="Devillers H."/>
            <person name="Neuveglise C."/>
            <person name="Dequin S."/>
        </authorList>
    </citation>
    <scope>NUCLEOTIDE SEQUENCE [LARGE SCALE GENOMIC DNA]</scope>
    <source>
        <strain evidence="3">CLIB 213 / ATCC 58445 / CBS 680 / CCRC 21525 / NBRC 1098 / NCYC 1416 / NRRL Y-2227</strain>
    </source>
</reference>
<proteinExistence type="predicted"/>
<name>A0A8J2T4U9_ZYGB2</name>
<evidence type="ECO:0000313" key="3">
    <source>
        <dbReference type="Proteomes" id="UP000019375"/>
    </source>
</evidence>
<evidence type="ECO:0000256" key="1">
    <source>
        <dbReference type="SAM" id="MobiDB-lite"/>
    </source>
</evidence>
<dbReference type="AlphaFoldDB" id="A0A8J2T4U9"/>